<accession>A0A0N5ATZ8</accession>
<evidence type="ECO:0000313" key="2">
    <source>
        <dbReference type="Proteomes" id="UP000046393"/>
    </source>
</evidence>
<evidence type="ECO:0000313" key="3">
    <source>
        <dbReference type="WBParaSite" id="SMUV_0000831901-mRNA-1"/>
    </source>
</evidence>
<dbReference type="AlphaFoldDB" id="A0A0N5ATZ8"/>
<feature type="chain" id="PRO_5005893429" evidence="1">
    <location>
        <begin position="18"/>
        <end position="132"/>
    </location>
</feature>
<dbReference type="WBParaSite" id="SMUV_0000831901-mRNA-1">
    <property type="protein sequence ID" value="SMUV_0000831901-mRNA-1"/>
    <property type="gene ID" value="SMUV_0000831901"/>
</dbReference>
<sequence length="132" mass="15359">LILALILCALTCNQCFGWQGRGYSPRSVQASECDNFNNQCRSQQFCVKKIDPIKSSKRYETFNSDCWQSTTIRISRSNVSTIINGYCYPYEDSSNPPKRWTYCFCNDRDYCNGVITVTLLLSYLWRFQPDIL</sequence>
<evidence type="ECO:0000256" key="1">
    <source>
        <dbReference type="SAM" id="SignalP"/>
    </source>
</evidence>
<keyword evidence="1" id="KW-0732">Signal</keyword>
<dbReference type="Proteomes" id="UP000046393">
    <property type="component" value="Unplaced"/>
</dbReference>
<reference evidence="3" key="1">
    <citation type="submission" date="2017-02" db="UniProtKB">
        <authorList>
            <consortium name="WormBaseParasite"/>
        </authorList>
    </citation>
    <scope>IDENTIFICATION</scope>
</reference>
<protein>
    <submittedName>
        <fullName evidence="3">Protein sleepless</fullName>
    </submittedName>
</protein>
<feature type="signal peptide" evidence="1">
    <location>
        <begin position="1"/>
        <end position="17"/>
    </location>
</feature>
<organism evidence="2 3">
    <name type="scientific">Syphacia muris</name>
    <dbReference type="NCBI Taxonomy" id="451379"/>
    <lineage>
        <taxon>Eukaryota</taxon>
        <taxon>Metazoa</taxon>
        <taxon>Ecdysozoa</taxon>
        <taxon>Nematoda</taxon>
        <taxon>Chromadorea</taxon>
        <taxon>Rhabditida</taxon>
        <taxon>Spirurina</taxon>
        <taxon>Oxyuridomorpha</taxon>
        <taxon>Oxyuroidea</taxon>
        <taxon>Oxyuridae</taxon>
        <taxon>Syphacia</taxon>
    </lineage>
</organism>
<keyword evidence="2" id="KW-1185">Reference proteome</keyword>
<name>A0A0N5ATZ8_9BILA</name>
<proteinExistence type="predicted"/>